<name>A0ABQ8GNL0_9PEZI</name>
<accession>A0ABQ8GNL0</accession>
<protein>
    <submittedName>
        <fullName evidence="2">Uncharacterized protein</fullName>
    </submittedName>
</protein>
<organism evidence="2 3">
    <name type="scientific">Macrophomina phaseolina</name>
    <dbReference type="NCBI Taxonomy" id="35725"/>
    <lineage>
        <taxon>Eukaryota</taxon>
        <taxon>Fungi</taxon>
        <taxon>Dikarya</taxon>
        <taxon>Ascomycota</taxon>
        <taxon>Pezizomycotina</taxon>
        <taxon>Dothideomycetes</taxon>
        <taxon>Dothideomycetes incertae sedis</taxon>
        <taxon>Botryosphaeriales</taxon>
        <taxon>Botryosphaeriaceae</taxon>
        <taxon>Macrophomina</taxon>
    </lineage>
</organism>
<proteinExistence type="predicted"/>
<feature type="compositionally biased region" description="Basic residues" evidence="1">
    <location>
        <begin position="132"/>
        <end position="151"/>
    </location>
</feature>
<feature type="region of interest" description="Disordered" evidence="1">
    <location>
        <begin position="124"/>
        <end position="170"/>
    </location>
</feature>
<reference evidence="2 3" key="1">
    <citation type="journal article" date="2021" name="Nat. Commun.">
        <title>Genetic determinants of endophytism in the Arabidopsis root mycobiome.</title>
        <authorList>
            <person name="Mesny F."/>
            <person name="Miyauchi S."/>
            <person name="Thiergart T."/>
            <person name="Pickel B."/>
            <person name="Atanasova L."/>
            <person name="Karlsson M."/>
            <person name="Huettel B."/>
            <person name="Barry K.W."/>
            <person name="Haridas S."/>
            <person name="Chen C."/>
            <person name="Bauer D."/>
            <person name="Andreopoulos W."/>
            <person name="Pangilinan J."/>
            <person name="LaButti K."/>
            <person name="Riley R."/>
            <person name="Lipzen A."/>
            <person name="Clum A."/>
            <person name="Drula E."/>
            <person name="Henrissat B."/>
            <person name="Kohler A."/>
            <person name="Grigoriev I.V."/>
            <person name="Martin F.M."/>
            <person name="Hacquard S."/>
        </authorList>
    </citation>
    <scope>NUCLEOTIDE SEQUENCE [LARGE SCALE GENOMIC DNA]</scope>
    <source>
        <strain evidence="2 3">MPI-SDFR-AT-0080</strain>
    </source>
</reference>
<dbReference type="EMBL" id="JAGTJR010000004">
    <property type="protein sequence ID" value="KAH7061334.1"/>
    <property type="molecule type" value="Genomic_DNA"/>
</dbReference>
<evidence type="ECO:0000313" key="3">
    <source>
        <dbReference type="Proteomes" id="UP000774617"/>
    </source>
</evidence>
<evidence type="ECO:0000256" key="1">
    <source>
        <dbReference type="SAM" id="MobiDB-lite"/>
    </source>
</evidence>
<dbReference type="Proteomes" id="UP000774617">
    <property type="component" value="Unassembled WGS sequence"/>
</dbReference>
<keyword evidence="3" id="KW-1185">Reference proteome</keyword>
<gene>
    <name evidence="2" type="ORF">B0J12DRAFT_647518</name>
</gene>
<comment type="caution">
    <text evidence="2">The sequence shown here is derived from an EMBL/GenBank/DDBJ whole genome shotgun (WGS) entry which is preliminary data.</text>
</comment>
<evidence type="ECO:0000313" key="2">
    <source>
        <dbReference type="EMBL" id="KAH7061334.1"/>
    </source>
</evidence>
<sequence length="170" mass="19010">MLSASSRAAMSPQSALPALYVYISPAATTPPHSQTPSFEICGYNCTYLPVDTAYPSVEVDLSSGSFNHTLEHDADGPTSPDGHAVSRQRLHLRQQRLVSLFPRQRVHRSDQLRPRLLREALHQMHRAEQDRRRRQRRHHGAEPHRSRHRRPAQLGGLVAFTASGAGDAIT</sequence>